<protein>
    <recommendedName>
        <fullName evidence="2">RWD domain-containing protein</fullName>
    </recommendedName>
</protein>
<dbReference type="Pfam" id="PF05773">
    <property type="entry name" value="RWD"/>
    <property type="match status" value="1"/>
</dbReference>
<feature type="domain" description="RWD" evidence="2">
    <location>
        <begin position="25"/>
        <end position="124"/>
    </location>
</feature>
<dbReference type="AlphaFoldDB" id="A0A9D4GJM8"/>
<dbReference type="InterPro" id="IPR009097">
    <property type="entry name" value="Cyclic_Pdiesterase"/>
</dbReference>
<sequence>MAGTNETASTQPTHDGVRTFSHMEEEISRLSANFKGQCKVIDTNGKFVKTVKLHPEGLDIVCNFKLTDSYPDVPPVVEIRSASLDEEELSDLKIFLQQTANAAKPCSLNLEGLVNEALEWLKNERINVTGAKANRKNVNMNINDKQKKARSKKNKHKDDVAKGKKPPMKTSMDVVKRILWDENLERDQFLVGYLDRIDGLKEKYFNAFSWEDIASVDYTVLAIPKHRIQYFKYKDTIVWDKRCRLDNVFGSTGSNTTIVEVIANLKAAHNVAAGGTGIYAEGSVNISNNVVNDDDHIDSDYGNSDDYSDSDSDSDDGITVTIGKTEGCAYGGNSYGGDEGEYGYDDDTGARAGPDDGDEEGTFDKYWRDKLRPNYFIALRITDDEIRGNAEAIQKQVIASESRLKECAIPRGAMHITLCTVGLDSGEQIMNAVKCLNEAKDELAGMVPKDKKLTFKGVKTFFNRVIYGRVLDCPPEFMSLVDHVKTCLTSSGIEIRDYHEFIPHMTIMKVSRPVAKLTGNNYIAPWLYSSFNETFLGSQTVDNLHLCSMVDDRQADGFYITATSLDLK</sequence>
<dbReference type="Pfam" id="PF04457">
    <property type="entry name" value="MJ1316"/>
    <property type="match status" value="1"/>
</dbReference>
<reference evidence="3" key="1">
    <citation type="journal article" date="2019" name="bioRxiv">
        <title>The Genome of the Zebra Mussel, Dreissena polymorpha: A Resource for Invasive Species Research.</title>
        <authorList>
            <person name="McCartney M.A."/>
            <person name="Auch B."/>
            <person name="Kono T."/>
            <person name="Mallez S."/>
            <person name="Zhang Y."/>
            <person name="Obille A."/>
            <person name="Becker A."/>
            <person name="Abrahante J.E."/>
            <person name="Garbe J."/>
            <person name="Badalamenti J.P."/>
            <person name="Herman A."/>
            <person name="Mangelson H."/>
            <person name="Liachko I."/>
            <person name="Sullivan S."/>
            <person name="Sone E.D."/>
            <person name="Koren S."/>
            <person name="Silverstein K.A.T."/>
            <person name="Beckman K.B."/>
            <person name="Gohl D.M."/>
        </authorList>
    </citation>
    <scope>NUCLEOTIDE SEQUENCE</scope>
    <source>
        <strain evidence="3">Duluth1</strain>
        <tissue evidence="3">Whole animal</tissue>
    </source>
</reference>
<dbReference type="EMBL" id="JAIWYP010000005">
    <property type="protein sequence ID" value="KAH3816270.1"/>
    <property type="molecule type" value="Genomic_DNA"/>
</dbReference>
<dbReference type="InterPro" id="IPR006575">
    <property type="entry name" value="RWD_dom"/>
</dbReference>
<dbReference type="InterPro" id="IPR016135">
    <property type="entry name" value="UBQ-conjugating_enzyme/RWD"/>
</dbReference>
<keyword evidence="4" id="KW-1185">Reference proteome</keyword>
<dbReference type="SUPFAM" id="SSF54495">
    <property type="entry name" value="UBC-like"/>
    <property type="match status" value="1"/>
</dbReference>
<dbReference type="Pfam" id="PF10469">
    <property type="entry name" value="AKAP7_NLS"/>
    <property type="match status" value="1"/>
</dbReference>
<accession>A0A9D4GJM8</accession>
<dbReference type="PANTHER" id="PTHR46729">
    <property type="entry name" value="LEUKOCYTE RECEPTOR CLUSTER MEMBER 9"/>
    <property type="match status" value="1"/>
</dbReference>
<dbReference type="SMART" id="SM00591">
    <property type="entry name" value="RWD"/>
    <property type="match status" value="1"/>
</dbReference>
<dbReference type="OrthoDB" id="10263155at2759"/>
<gene>
    <name evidence="3" type="ORF">DPMN_117783</name>
</gene>
<dbReference type="SUPFAM" id="SSF55144">
    <property type="entry name" value="LigT-like"/>
    <property type="match status" value="1"/>
</dbReference>
<dbReference type="Gene3D" id="3.90.1140.10">
    <property type="entry name" value="Cyclic phosphodiesterase"/>
    <property type="match status" value="1"/>
</dbReference>
<feature type="region of interest" description="Disordered" evidence="1">
    <location>
        <begin position="339"/>
        <end position="363"/>
    </location>
</feature>
<dbReference type="InterPro" id="IPR019510">
    <property type="entry name" value="AKAP7-like_phosphoesterase"/>
</dbReference>
<dbReference type="Gene3D" id="3.10.110.10">
    <property type="entry name" value="Ubiquitin Conjugating Enzyme"/>
    <property type="match status" value="1"/>
</dbReference>
<evidence type="ECO:0000256" key="1">
    <source>
        <dbReference type="SAM" id="MobiDB-lite"/>
    </source>
</evidence>
<evidence type="ECO:0000259" key="2">
    <source>
        <dbReference type="PROSITE" id="PS50908"/>
    </source>
</evidence>
<evidence type="ECO:0000313" key="4">
    <source>
        <dbReference type="Proteomes" id="UP000828390"/>
    </source>
</evidence>
<dbReference type="InterPro" id="IPR042653">
    <property type="entry name" value="Leng9"/>
</dbReference>
<proteinExistence type="predicted"/>
<organism evidence="3 4">
    <name type="scientific">Dreissena polymorpha</name>
    <name type="common">Zebra mussel</name>
    <name type="synonym">Mytilus polymorpha</name>
    <dbReference type="NCBI Taxonomy" id="45954"/>
    <lineage>
        <taxon>Eukaryota</taxon>
        <taxon>Metazoa</taxon>
        <taxon>Spiralia</taxon>
        <taxon>Lophotrochozoa</taxon>
        <taxon>Mollusca</taxon>
        <taxon>Bivalvia</taxon>
        <taxon>Autobranchia</taxon>
        <taxon>Heteroconchia</taxon>
        <taxon>Euheterodonta</taxon>
        <taxon>Imparidentia</taxon>
        <taxon>Neoheterodontei</taxon>
        <taxon>Myida</taxon>
        <taxon>Dreissenoidea</taxon>
        <taxon>Dreissenidae</taxon>
        <taxon>Dreissena</taxon>
    </lineage>
</organism>
<comment type="caution">
    <text evidence="3">The sequence shown here is derived from an EMBL/GenBank/DDBJ whole genome shotgun (WGS) entry which is preliminary data.</text>
</comment>
<dbReference type="PROSITE" id="PS50908">
    <property type="entry name" value="RWD"/>
    <property type="match status" value="1"/>
</dbReference>
<reference evidence="3" key="2">
    <citation type="submission" date="2020-11" db="EMBL/GenBank/DDBJ databases">
        <authorList>
            <person name="McCartney M.A."/>
            <person name="Auch B."/>
            <person name="Kono T."/>
            <person name="Mallez S."/>
            <person name="Becker A."/>
            <person name="Gohl D.M."/>
            <person name="Silverstein K.A.T."/>
            <person name="Koren S."/>
            <person name="Bechman K.B."/>
            <person name="Herman A."/>
            <person name="Abrahante J.E."/>
            <person name="Garbe J."/>
        </authorList>
    </citation>
    <scope>NUCLEOTIDE SEQUENCE</scope>
    <source>
        <strain evidence="3">Duluth1</strain>
        <tissue evidence="3">Whole animal</tissue>
    </source>
</reference>
<dbReference type="PANTHER" id="PTHR46729:SF1">
    <property type="entry name" value="LEUKOCYTE RECEPTOR CLUSTER MEMBER 9"/>
    <property type="match status" value="1"/>
</dbReference>
<feature type="region of interest" description="Disordered" evidence="1">
    <location>
        <begin position="142"/>
        <end position="167"/>
    </location>
</feature>
<feature type="compositionally biased region" description="Acidic residues" evidence="1">
    <location>
        <begin position="306"/>
        <end position="316"/>
    </location>
</feature>
<feature type="region of interest" description="Disordered" evidence="1">
    <location>
        <begin position="295"/>
        <end position="318"/>
    </location>
</feature>
<dbReference type="InterPro" id="IPR040459">
    <property type="entry name" value="MJ1316"/>
</dbReference>
<name>A0A9D4GJM8_DREPO</name>
<evidence type="ECO:0000313" key="3">
    <source>
        <dbReference type="EMBL" id="KAH3816270.1"/>
    </source>
</evidence>
<dbReference type="Proteomes" id="UP000828390">
    <property type="component" value="Unassembled WGS sequence"/>
</dbReference>